<dbReference type="OrthoDB" id="6152551at2759"/>
<feature type="region of interest" description="Disordered" evidence="1">
    <location>
        <begin position="881"/>
        <end position="925"/>
    </location>
</feature>
<feature type="compositionally biased region" description="Acidic residues" evidence="1">
    <location>
        <begin position="908"/>
        <end position="923"/>
    </location>
</feature>
<feature type="compositionally biased region" description="Basic and acidic residues" evidence="1">
    <location>
        <begin position="550"/>
        <end position="576"/>
    </location>
</feature>
<evidence type="ECO:0000313" key="2">
    <source>
        <dbReference type="EMBL" id="CAC5422369.1"/>
    </source>
</evidence>
<feature type="compositionally biased region" description="Basic and acidic residues" evidence="1">
    <location>
        <begin position="162"/>
        <end position="193"/>
    </location>
</feature>
<name>A0A6J8EP00_MYTCO</name>
<feature type="compositionally biased region" description="Basic and acidic residues" evidence="1">
    <location>
        <begin position="881"/>
        <end position="907"/>
    </location>
</feature>
<dbReference type="InterPro" id="IPR047273">
    <property type="entry name" value="VRTN_OTU_dom"/>
</dbReference>
<proteinExistence type="predicted"/>
<accession>A0A6J8EP00</accession>
<feature type="region of interest" description="Disordered" evidence="1">
    <location>
        <begin position="550"/>
        <end position="594"/>
    </location>
</feature>
<evidence type="ECO:0008006" key="4">
    <source>
        <dbReference type="Google" id="ProtNLM"/>
    </source>
</evidence>
<keyword evidence="3" id="KW-1185">Reference proteome</keyword>
<feature type="region of interest" description="Disordered" evidence="1">
    <location>
        <begin position="1119"/>
        <end position="1140"/>
    </location>
</feature>
<dbReference type="PANTHER" id="PTHR46601:SF1">
    <property type="entry name" value="ADF-H DOMAIN-CONTAINING PROTEIN"/>
    <property type="match status" value="1"/>
</dbReference>
<sequence length="1168" mass="134941">MRRKWTEDKRRYLANLTEEQNQDRKRKRRLAYAKKKLQSGKLPRTAATVANVVAIPPSPQKFASSIKDIITNTTPQKRKALTEKGVNFHSPKKMQRIMQNEIIVQRIEKKILKLKKSKRENDRKNLKALVQTIDGCEPDDTITSLSLRQRFSMNYRTWTKYSKKDQKQNRKRSSDAYSNEEKTNVESFYERHSTPLSQKQTINKNEKQKMILTTTTSKLFKEYSSPNDKMSLISKQSTISKKVLVRKEGTINELVEKLVGDIQKFPKHLLNANYQIQQYHELKSNLPTYWVVSVEDFAENWRSVCQDEIQSAHYTYQQATLLTKVATYKCPTCSDNITESVVFISADLKHDAHFVNKCHVIYGDYLEQIISVKNHVIFSDGCAAQFKSKLPFYFVAKSDSFLCHKEERSYFGSKHGKSPCDPLGRLVKRAATRHVLARSGSLMNASELYNFAKNELTIQSDCKNKKHSSRKFFFVESPKRPNTIVKPVKGTQLVHQVRCGLTNNKISTRKLSCFCNCCIEGKFEKCQNKEYTGEWTEHCLTESPDKTNRESKKVAEFADRSSSQDESNQKPGKEFEKEEEADQTNAEEKNENVFNGPVPIKSIRKITLELISMSFTDKVEFCRNYVKLDELSVKQDLSLSGCKKLVDKRALTLLNQCNDVLGTPKKPVIIKGDGNCLPRCGSFLAYGTEMHHRNIRLRIAIELIEYRHLYLSSEYLARGFPTSLSPKPSPAIYCMFSEHFTNQVLTEQTIEDLYHKEINDILSPNSYMGIWQIFAMASVLTNPLYSIYPNRGCPAVRRDLHRMILPRQSNTESPSFIMWSSCRDDMVNKAHWCPNHFVVCLPVENDSKNQRNFRDMRSTRKTEKEDKTVIDVEKKEFEQLTEESDLRNTLRQKTNEDKGITEQPPKDSDDECTTMTTEDDECTTETREDDVCTTMTTEDYECTTETREDDVCTTMTTEDDECTTKTTEDDECSTLTTEDKTVIDVEKKEYEQLTKESDLRNTLRQKTNEDKGITEQVHIQIHQKDSDDECTTMTTEDDECTTETREDDVCTTMTTEDYECTTETREDDVCTTMTTEDDECTTKTTEDDECSTLTTEDKTVIDVEKKEYEQLIKESDLRNTLRQKTNEDKGITEQPPKDCDDECTTMTTEDDECTTETREDDVCTTMTT</sequence>
<dbReference type="CDD" id="cd22791">
    <property type="entry name" value="OTU_VRTN"/>
    <property type="match status" value="1"/>
</dbReference>
<organism evidence="2 3">
    <name type="scientific">Mytilus coruscus</name>
    <name type="common">Sea mussel</name>
    <dbReference type="NCBI Taxonomy" id="42192"/>
    <lineage>
        <taxon>Eukaryota</taxon>
        <taxon>Metazoa</taxon>
        <taxon>Spiralia</taxon>
        <taxon>Lophotrochozoa</taxon>
        <taxon>Mollusca</taxon>
        <taxon>Bivalvia</taxon>
        <taxon>Autobranchia</taxon>
        <taxon>Pteriomorphia</taxon>
        <taxon>Mytilida</taxon>
        <taxon>Mytiloidea</taxon>
        <taxon>Mytilidae</taxon>
        <taxon>Mytilinae</taxon>
        <taxon>Mytilus</taxon>
    </lineage>
</organism>
<evidence type="ECO:0000256" key="1">
    <source>
        <dbReference type="SAM" id="MobiDB-lite"/>
    </source>
</evidence>
<protein>
    <recommendedName>
        <fullName evidence="4">Vertnin</fullName>
    </recommendedName>
</protein>
<dbReference type="PANTHER" id="PTHR46601">
    <property type="entry name" value="ULP_PROTEASE DOMAIN-CONTAINING PROTEIN"/>
    <property type="match status" value="1"/>
</dbReference>
<gene>
    <name evidence="2" type="ORF">MCOR_54421</name>
</gene>
<dbReference type="EMBL" id="CACVKT020009575">
    <property type="protein sequence ID" value="CAC5422369.1"/>
    <property type="molecule type" value="Genomic_DNA"/>
</dbReference>
<reference evidence="2 3" key="1">
    <citation type="submission" date="2020-06" db="EMBL/GenBank/DDBJ databases">
        <authorList>
            <person name="Li R."/>
            <person name="Bekaert M."/>
        </authorList>
    </citation>
    <scope>NUCLEOTIDE SEQUENCE [LARGE SCALE GENOMIC DNA]</scope>
    <source>
        <strain evidence="3">wild</strain>
    </source>
</reference>
<feature type="region of interest" description="Disordered" evidence="1">
    <location>
        <begin position="160"/>
        <end position="196"/>
    </location>
</feature>
<feature type="compositionally biased region" description="Basic and acidic residues" evidence="1">
    <location>
        <begin position="1119"/>
        <end position="1138"/>
    </location>
</feature>
<dbReference type="AlphaFoldDB" id="A0A6J8EP00"/>
<dbReference type="Proteomes" id="UP000507470">
    <property type="component" value="Unassembled WGS sequence"/>
</dbReference>
<evidence type="ECO:0000313" key="3">
    <source>
        <dbReference type="Proteomes" id="UP000507470"/>
    </source>
</evidence>